<dbReference type="AlphaFoldDB" id="A0A7X0FYT2"/>
<evidence type="ECO:0000313" key="2">
    <source>
        <dbReference type="Proteomes" id="UP000546324"/>
    </source>
</evidence>
<accession>A0A7X0FYT2</accession>
<organism evidence="1 2">
    <name type="scientific">Actinomadura coerulea</name>
    <dbReference type="NCBI Taxonomy" id="46159"/>
    <lineage>
        <taxon>Bacteria</taxon>
        <taxon>Bacillati</taxon>
        <taxon>Actinomycetota</taxon>
        <taxon>Actinomycetes</taxon>
        <taxon>Streptosporangiales</taxon>
        <taxon>Thermomonosporaceae</taxon>
        <taxon>Actinomadura</taxon>
    </lineage>
</organism>
<protein>
    <submittedName>
        <fullName evidence="1">Uncharacterized protein</fullName>
    </submittedName>
</protein>
<reference evidence="1 2" key="1">
    <citation type="submission" date="2020-08" db="EMBL/GenBank/DDBJ databases">
        <title>Sequencing the genomes of 1000 actinobacteria strains.</title>
        <authorList>
            <person name="Klenk H.-P."/>
        </authorList>
    </citation>
    <scope>NUCLEOTIDE SEQUENCE [LARGE SCALE GENOMIC DNA]</scope>
    <source>
        <strain evidence="1 2">DSM 43675</strain>
    </source>
</reference>
<dbReference type="RefSeq" id="WP_221493125.1">
    <property type="nucleotide sequence ID" value="NZ_JACHMQ010000001.1"/>
</dbReference>
<sequence length="45" mass="4822">MINLMESAQARRRAMNAPAGVVALIRAGGRFERGRLVERPEGAAA</sequence>
<keyword evidence="2" id="KW-1185">Reference proteome</keyword>
<gene>
    <name evidence="1" type="ORF">BKA00_002489</name>
</gene>
<dbReference type="Proteomes" id="UP000546324">
    <property type="component" value="Unassembled WGS sequence"/>
</dbReference>
<proteinExistence type="predicted"/>
<comment type="caution">
    <text evidence="1">The sequence shown here is derived from an EMBL/GenBank/DDBJ whole genome shotgun (WGS) entry which is preliminary data.</text>
</comment>
<name>A0A7X0FYT2_9ACTN</name>
<dbReference type="EMBL" id="JACHMQ010000001">
    <property type="protein sequence ID" value="MBB6395575.1"/>
    <property type="molecule type" value="Genomic_DNA"/>
</dbReference>
<evidence type="ECO:0000313" key="1">
    <source>
        <dbReference type="EMBL" id="MBB6395575.1"/>
    </source>
</evidence>